<proteinExistence type="predicted"/>
<keyword evidence="1" id="KW-0472">Membrane</keyword>
<dbReference type="Pfam" id="PF20381">
    <property type="entry name" value="Rv1476"/>
    <property type="match status" value="1"/>
</dbReference>
<dbReference type="RefSeq" id="WP_290194043.1">
    <property type="nucleotide sequence ID" value="NZ_CP047654.1"/>
</dbReference>
<keyword evidence="1" id="KW-1133">Transmembrane helix</keyword>
<dbReference type="EMBL" id="JAVDXZ010000001">
    <property type="protein sequence ID" value="MDR7329366.1"/>
    <property type="molecule type" value="Genomic_DNA"/>
</dbReference>
<gene>
    <name evidence="2" type="ORF">J2S39_001042</name>
</gene>
<protein>
    <submittedName>
        <fullName evidence="2">Uncharacterized protein</fullName>
    </submittedName>
</protein>
<keyword evidence="1" id="KW-0812">Transmembrane</keyword>
<evidence type="ECO:0000313" key="3">
    <source>
        <dbReference type="Proteomes" id="UP001180840"/>
    </source>
</evidence>
<evidence type="ECO:0000313" key="2">
    <source>
        <dbReference type="EMBL" id="MDR7329366.1"/>
    </source>
</evidence>
<name>A0ABU1ZWS9_9CORY</name>
<dbReference type="Proteomes" id="UP001180840">
    <property type="component" value="Unassembled WGS sequence"/>
</dbReference>
<keyword evidence="3" id="KW-1185">Reference proteome</keyword>
<evidence type="ECO:0000256" key="1">
    <source>
        <dbReference type="SAM" id="Phobius"/>
    </source>
</evidence>
<feature type="transmembrane region" description="Helical" evidence="1">
    <location>
        <begin position="135"/>
        <end position="155"/>
    </location>
</feature>
<organism evidence="2 3">
    <name type="scientific">Corynebacterium guangdongense</name>
    <dbReference type="NCBI Taxonomy" id="1783348"/>
    <lineage>
        <taxon>Bacteria</taxon>
        <taxon>Bacillati</taxon>
        <taxon>Actinomycetota</taxon>
        <taxon>Actinomycetes</taxon>
        <taxon>Mycobacteriales</taxon>
        <taxon>Corynebacteriaceae</taxon>
        <taxon>Corynebacterium</taxon>
    </lineage>
</organism>
<sequence length="168" mass="17118">MISQHIAVDDLAADLADDAVAFTPEAPVDAALASQLSSLLLGAEGPAGRTGYIVAGPGSGAELRDVGQAALDHSAGSLETVIVRGPDSVAMVSQSLSRAEIESTQGQLLAFPDYVEGLGHLLLQLDTQAGGGGQWLPFFVLTLAAVVAIVVVTYASAAQVKRKRLTGP</sequence>
<reference evidence="2" key="1">
    <citation type="submission" date="2023-07" db="EMBL/GenBank/DDBJ databases">
        <title>Sequencing the genomes of 1000 actinobacteria strains.</title>
        <authorList>
            <person name="Klenk H.-P."/>
        </authorList>
    </citation>
    <scope>NUCLEOTIDE SEQUENCE</scope>
    <source>
        <strain evidence="2">DSM 107476</strain>
    </source>
</reference>
<accession>A0ABU1ZWS9</accession>
<comment type="caution">
    <text evidence="2">The sequence shown here is derived from an EMBL/GenBank/DDBJ whole genome shotgun (WGS) entry which is preliminary data.</text>
</comment>
<dbReference type="InterPro" id="IPR046498">
    <property type="entry name" value="Rv1476-like"/>
</dbReference>